<gene>
    <name evidence="3" type="ORF">F7Q99_37365</name>
</gene>
<feature type="transmembrane region" description="Helical" evidence="2">
    <location>
        <begin position="198"/>
        <end position="218"/>
    </location>
</feature>
<evidence type="ECO:0000313" key="3">
    <source>
        <dbReference type="EMBL" id="MQS17711.1"/>
    </source>
</evidence>
<name>A0A6N7L267_9ACTN</name>
<sequence>MRRPGLDGRADRAGPRRGTRAHRDRARERPRPGRPPPGRRHRRARRVRRRERARGAGRAAGRGALPRAGDRPGHRRGTAGGGRGRGPPRPRRPAAGAGRQPARPPPGLRARGRGIRPSRGRLAHGRTGQPPRYGGTSPEVSEVTEMDGPALSGWERRLLEEIESDLRQDTRLDRKLSTMGAKRPGRVGTALRGVARRVPGGVVLTALVMTAICLSVGLRTPTVAVAIALSVVWAASVTVAAAATVLLRRRSGARHRDPLERPEGRERRPWDQPEL</sequence>
<keyword evidence="2" id="KW-1133">Transmembrane helix</keyword>
<feature type="compositionally biased region" description="Basic and acidic residues" evidence="1">
    <location>
        <begin position="1"/>
        <end position="14"/>
    </location>
</feature>
<evidence type="ECO:0000256" key="2">
    <source>
        <dbReference type="SAM" id="Phobius"/>
    </source>
</evidence>
<keyword evidence="4" id="KW-1185">Reference proteome</keyword>
<keyword evidence="2" id="KW-0812">Transmembrane</keyword>
<feature type="region of interest" description="Disordered" evidence="1">
    <location>
        <begin position="252"/>
        <end position="275"/>
    </location>
</feature>
<dbReference type="AlphaFoldDB" id="A0A6N7L267"/>
<comment type="caution">
    <text evidence="3">The sequence shown here is derived from an EMBL/GenBank/DDBJ whole genome shotgun (WGS) entry which is preliminary data.</text>
</comment>
<feature type="region of interest" description="Disordered" evidence="1">
    <location>
        <begin position="1"/>
        <end position="143"/>
    </location>
</feature>
<reference evidence="3 4" key="1">
    <citation type="submission" date="2019-09" db="EMBL/GenBank/DDBJ databases">
        <title>Genome Sequences of Streptomyces kaniharaensis ATCC 21070.</title>
        <authorList>
            <person name="Zhu W."/>
            <person name="De Crecy-Lagard V."/>
            <person name="Richards N.G."/>
        </authorList>
    </citation>
    <scope>NUCLEOTIDE SEQUENCE [LARGE SCALE GENOMIC DNA]</scope>
    <source>
        <strain evidence="3 4">SF-557</strain>
    </source>
</reference>
<feature type="compositionally biased region" description="Basic residues" evidence="1">
    <location>
        <begin position="15"/>
        <end position="24"/>
    </location>
</feature>
<dbReference type="Proteomes" id="UP000450000">
    <property type="component" value="Unassembled WGS sequence"/>
</dbReference>
<feature type="compositionally biased region" description="Basic residues" evidence="1">
    <location>
        <begin position="110"/>
        <end position="124"/>
    </location>
</feature>
<feature type="compositionally biased region" description="Low complexity" evidence="1">
    <location>
        <begin position="56"/>
        <end position="67"/>
    </location>
</feature>
<feature type="compositionally biased region" description="Basic and acidic residues" evidence="1">
    <location>
        <begin position="254"/>
        <end position="275"/>
    </location>
</feature>
<organism evidence="3 4">
    <name type="scientific">Streptomyces kaniharaensis</name>
    <dbReference type="NCBI Taxonomy" id="212423"/>
    <lineage>
        <taxon>Bacteria</taxon>
        <taxon>Bacillati</taxon>
        <taxon>Actinomycetota</taxon>
        <taxon>Actinomycetes</taxon>
        <taxon>Kitasatosporales</taxon>
        <taxon>Streptomycetaceae</taxon>
        <taxon>Streptomyces</taxon>
    </lineage>
</organism>
<evidence type="ECO:0000256" key="1">
    <source>
        <dbReference type="SAM" id="MobiDB-lite"/>
    </source>
</evidence>
<feature type="transmembrane region" description="Helical" evidence="2">
    <location>
        <begin position="224"/>
        <end position="247"/>
    </location>
</feature>
<evidence type="ECO:0000313" key="4">
    <source>
        <dbReference type="Proteomes" id="UP000450000"/>
    </source>
</evidence>
<dbReference type="EMBL" id="WBOF01000006">
    <property type="protein sequence ID" value="MQS17711.1"/>
    <property type="molecule type" value="Genomic_DNA"/>
</dbReference>
<feature type="compositionally biased region" description="Basic residues" evidence="1">
    <location>
        <begin position="37"/>
        <end position="52"/>
    </location>
</feature>
<protein>
    <recommendedName>
        <fullName evidence="5">DUF3040 domain-containing protein</fullName>
    </recommendedName>
</protein>
<accession>A0A6N7L267</accession>
<evidence type="ECO:0008006" key="5">
    <source>
        <dbReference type="Google" id="ProtNLM"/>
    </source>
</evidence>
<keyword evidence="2" id="KW-0472">Membrane</keyword>
<proteinExistence type="predicted"/>